<dbReference type="Pfam" id="PF10008">
    <property type="entry name" value="DUF2251"/>
    <property type="match status" value="1"/>
</dbReference>
<sequence>MTTDVDSTFQVGQETAFDSIAPGGQYGVLFEDDGIEGLFHAIDVGSGQQLLDTLHLYDADRGPDRTRPCRVRIMWSANGLAAAIALNENYYALFDFVARGGYCHSGKPDNGTGWARVRQRSLTPEIVRMFF</sequence>
<evidence type="ECO:0000313" key="1">
    <source>
        <dbReference type="EMBL" id="GAA4344647.1"/>
    </source>
</evidence>
<dbReference type="Proteomes" id="UP001501725">
    <property type="component" value="Unassembled WGS sequence"/>
</dbReference>
<dbReference type="RefSeq" id="WP_345258406.1">
    <property type="nucleotide sequence ID" value="NZ_BAABGY010000020.1"/>
</dbReference>
<dbReference type="InterPro" id="IPR014449">
    <property type="entry name" value="UCP007050_HI0931"/>
</dbReference>
<keyword evidence="2" id="KW-1185">Reference proteome</keyword>
<reference evidence="2" key="1">
    <citation type="journal article" date="2019" name="Int. J. Syst. Evol. Microbiol.">
        <title>The Global Catalogue of Microorganisms (GCM) 10K type strain sequencing project: providing services to taxonomists for standard genome sequencing and annotation.</title>
        <authorList>
            <consortium name="The Broad Institute Genomics Platform"/>
            <consortium name="The Broad Institute Genome Sequencing Center for Infectious Disease"/>
            <person name="Wu L."/>
            <person name="Ma J."/>
        </authorList>
    </citation>
    <scope>NUCLEOTIDE SEQUENCE [LARGE SCALE GENOMIC DNA]</scope>
    <source>
        <strain evidence="2">JCM 17919</strain>
    </source>
</reference>
<organism evidence="1 2">
    <name type="scientific">Flaviaesturariibacter amylovorans</name>
    <dbReference type="NCBI Taxonomy" id="1084520"/>
    <lineage>
        <taxon>Bacteria</taxon>
        <taxon>Pseudomonadati</taxon>
        <taxon>Bacteroidota</taxon>
        <taxon>Chitinophagia</taxon>
        <taxon>Chitinophagales</taxon>
        <taxon>Chitinophagaceae</taxon>
        <taxon>Flaviaestuariibacter</taxon>
    </lineage>
</organism>
<evidence type="ECO:0000313" key="2">
    <source>
        <dbReference type="Proteomes" id="UP001501725"/>
    </source>
</evidence>
<name>A0ABP8HUJ4_9BACT</name>
<proteinExistence type="predicted"/>
<accession>A0ABP8HUJ4</accession>
<comment type="caution">
    <text evidence="1">The sequence shown here is derived from an EMBL/GenBank/DDBJ whole genome shotgun (WGS) entry which is preliminary data.</text>
</comment>
<gene>
    <name evidence="1" type="ORF">GCM10023184_46170</name>
</gene>
<protein>
    <submittedName>
        <fullName evidence="1">DUF2251 domain-containing protein</fullName>
    </submittedName>
</protein>
<dbReference type="EMBL" id="BAABGY010000020">
    <property type="protein sequence ID" value="GAA4344647.1"/>
    <property type="molecule type" value="Genomic_DNA"/>
</dbReference>